<sequence>MTVAELTTSLRVRGLAHRYGSRDVLRDVSLELNPGTVGLLGPNGAGKTTLIRVLARTLTPASGEIDYPDLPGDVDRVGYLPQEPAVLRHFTALEFLEYVAWLRRVPSADATQAARDALAAVDLLDRANEKIRRLSGGMRQRVGLAASIVNAPRLLLLDEPTNGLDLEQRMHFRQVVRQLSPGSITVISSHLTEDIAPVCDYVVVMRDGCVVFSGSLQAMCHLPEDAPRPVVDQLNHAYLELVRA</sequence>
<reference evidence="7" key="1">
    <citation type="journal article" date="2019" name="Int. J. Syst. Evol. Microbiol.">
        <title>The Global Catalogue of Microorganisms (GCM) 10K type strain sequencing project: providing services to taxonomists for standard genome sequencing and annotation.</title>
        <authorList>
            <consortium name="The Broad Institute Genomics Platform"/>
            <consortium name="The Broad Institute Genome Sequencing Center for Infectious Disease"/>
            <person name="Wu L."/>
            <person name="Ma J."/>
        </authorList>
    </citation>
    <scope>NUCLEOTIDE SEQUENCE [LARGE SCALE GENOMIC DNA]</scope>
    <source>
        <strain evidence="7">JCM 14283</strain>
    </source>
</reference>
<evidence type="ECO:0000256" key="3">
    <source>
        <dbReference type="ARBA" id="ARBA00022741"/>
    </source>
</evidence>
<evidence type="ECO:0000313" key="6">
    <source>
        <dbReference type="EMBL" id="GAA2027809.1"/>
    </source>
</evidence>
<feature type="domain" description="ABC transporter" evidence="5">
    <location>
        <begin position="10"/>
        <end position="232"/>
    </location>
</feature>
<dbReference type="Pfam" id="PF00005">
    <property type="entry name" value="ABC_tran"/>
    <property type="match status" value="1"/>
</dbReference>
<dbReference type="GO" id="GO:0005524">
    <property type="term" value="F:ATP binding"/>
    <property type="evidence" value="ECO:0007669"/>
    <property type="project" value="UniProtKB-KW"/>
</dbReference>
<keyword evidence="3" id="KW-0547">Nucleotide-binding</keyword>
<evidence type="ECO:0000256" key="4">
    <source>
        <dbReference type="ARBA" id="ARBA00022840"/>
    </source>
</evidence>
<keyword evidence="2" id="KW-0813">Transport</keyword>
<organism evidence="6 7">
    <name type="scientific">Terrabacter terrae</name>
    <dbReference type="NCBI Taxonomy" id="318434"/>
    <lineage>
        <taxon>Bacteria</taxon>
        <taxon>Bacillati</taxon>
        <taxon>Actinomycetota</taxon>
        <taxon>Actinomycetes</taxon>
        <taxon>Micrococcales</taxon>
        <taxon>Intrasporangiaceae</taxon>
        <taxon>Terrabacter</taxon>
    </lineage>
</organism>
<dbReference type="InterPro" id="IPR003439">
    <property type="entry name" value="ABC_transporter-like_ATP-bd"/>
</dbReference>
<dbReference type="InterPro" id="IPR027417">
    <property type="entry name" value="P-loop_NTPase"/>
</dbReference>
<proteinExistence type="inferred from homology"/>
<dbReference type="PANTHER" id="PTHR43335:SF2">
    <property type="entry name" value="ABC TRANSPORTER, ATP-BINDING PROTEIN"/>
    <property type="match status" value="1"/>
</dbReference>
<dbReference type="SUPFAM" id="SSF52540">
    <property type="entry name" value="P-loop containing nucleoside triphosphate hydrolases"/>
    <property type="match status" value="1"/>
</dbReference>
<dbReference type="PROSITE" id="PS50893">
    <property type="entry name" value="ABC_TRANSPORTER_2"/>
    <property type="match status" value="1"/>
</dbReference>
<dbReference type="EMBL" id="BAAANB010000008">
    <property type="protein sequence ID" value="GAA2027809.1"/>
    <property type="molecule type" value="Genomic_DNA"/>
</dbReference>
<dbReference type="RefSeq" id="WP_343989974.1">
    <property type="nucleotide sequence ID" value="NZ_BAAANB010000008.1"/>
</dbReference>
<protein>
    <submittedName>
        <fullName evidence="6">ABC transporter ATP-binding protein</fullName>
    </submittedName>
</protein>
<evidence type="ECO:0000259" key="5">
    <source>
        <dbReference type="PROSITE" id="PS50893"/>
    </source>
</evidence>
<evidence type="ECO:0000256" key="1">
    <source>
        <dbReference type="ARBA" id="ARBA00005417"/>
    </source>
</evidence>
<comment type="similarity">
    <text evidence="1">Belongs to the ABC transporter superfamily.</text>
</comment>
<dbReference type="PROSITE" id="PS00211">
    <property type="entry name" value="ABC_TRANSPORTER_1"/>
    <property type="match status" value="1"/>
</dbReference>
<keyword evidence="4 6" id="KW-0067">ATP-binding</keyword>
<comment type="caution">
    <text evidence="6">The sequence shown here is derived from an EMBL/GenBank/DDBJ whole genome shotgun (WGS) entry which is preliminary data.</text>
</comment>
<dbReference type="Proteomes" id="UP001501285">
    <property type="component" value="Unassembled WGS sequence"/>
</dbReference>
<evidence type="ECO:0000313" key="7">
    <source>
        <dbReference type="Proteomes" id="UP001501285"/>
    </source>
</evidence>
<gene>
    <name evidence="6" type="ORF">GCM10009740_16850</name>
</gene>
<accession>A0ABP5FJ07</accession>
<dbReference type="Gene3D" id="3.40.50.300">
    <property type="entry name" value="P-loop containing nucleotide triphosphate hydrolases"/>
    <property type="match status" value="1"/>
</dbReference>
<keyword evidence="7" id="KW-1185">Reference proteome</keyword>
<dbReference type="PANTHER" id="PTHR43335">
    <property type="entry name" value="ABC TRANSPORTER, ATP-BINDING PROTEIN"/>
    <property type="match status" value="1"/>
</dbReference>
<evidence type="ECO:0000256" key="2">
    <source>
        <dbReference type="ARBA" id="ARBA00022448"/>
    </source>
</evidence>
<name>A0ABP5FJ07_9MICO</name>
<dbReference type="InterPro" id="IPR017871">
    <property type="entry name" value="ABC_transporter-like_CS"/>
</dbReference>
<dbReference type="SMART" id="SM00382">
    <property type="entry name" value="AAA"/>
    <property type="match status" value="1"/>
</dbReference>
<dbReference type="InterPro" id="IPR003593">
    <property type="entry name" value="AAA+_ATPase"/>
</dbReference>